<organism evidence="3">
    <name type="scientific">Daucus carota subsp. sativus</name>
    <name type="common">Carrot</name>
    <dbReference type="NCBI Taxonomy" id="79200"/>
    <lineage>
        <taxon>Eukaryota</taxon>
        <taxon>Viridiplantae</taxon>
        <taxon>Streptophyta</taxon>
        <taxon>Embryophyta</taxon>
        <taxon>Tracheophyta</taxon>
        <taxon>Spermatophyta</taxon>
        <taxon>Magnoliopsida</taxon>
        <taxon>eudicotyledons</taxon>
        <taxon>Gunneridae</taxon>
        <taxon>Pentapetalae</taxon>
        <taxon>asterids</taxon>
        <taxon>campanulids</taxon>
        <taxon>Apiales</taxon>
        <taxon>Apiaceae</taxon>
        <taxon>Apioideae</taxon>
        <taxon>Scandiceae</taxon>
        <taxon>Daucinae</taxon>
        <taxon>Daucus</taxon>
        <taxon>Daucus sect. Daucus</taxon>
    </lineage>
</organism>
<keyword evidence="1" id="KW-0175">Coiled coil</keyword>
<name>A0A161YFE4_DAUCS</name>
<dbReference type="Gramene" id="KZN08967">
    <property type="protein sequence ID" value="KZN08967"/>
    <property type="gene ID" value="DCAR_001623"/>
</dbReference>
<evidence type="ECO:0000256" key="1">
    <source>
        <dbReference type="SAM" id="Coils"/>
    </source>
</evidence>
<accession>A0A161YFE4</accession>
<feature type="region of interest" description="Disordered" evidence="2">
    <location>
        <begin position="1"/>
        <end position="20"/>
    </location>
</feature>
<dbReference type="EMBL" id="LNRQ01000001">
    <property type="protein sequence ID" value="KZN08967.1"/>
    <property type="molecule type" value="Genomic_DNA"/>
</dbReference>
<gene>
    <name evidence="3" type="ORF">DCAR_001623</name>
</gene>
<evidence type="ECO:0000256" key="2">
    <source>
        <dbReference type="SAM" id="MobiDB-lite"/>
    </source>
</evidence>
<feature type="coiled-coil region" evidence="1">
    <location>
        <begin position="388"/>
        <end position="436"/>
    </location>
</feature>
<protein>
    <submittedName>
        <fullName evidence="3">Uncharacterized protein</fullName>
    </submittedName>
</protein>
<evidence type="ECO:0000313" key="3">
    <source>
        <dbReference type="EMBL" id="KZN08967.1"/>
    </source>
</evidence>
<sequence>MDFHLLPSNLNPDPNSQPFDPNLLDKMEIKQLAQSQQTSSFKYYTPKQNTTTATSLLRKPQHYYHPYLPNQIPFATNYNIDPSQTQTKLYSNTISPPITLPPVLYSRRRKSSSSARVPRVINLSNVGKLSKMMKNFQTGMMVFIQQKGDVHSFIMAARWDNLIFYRGQNYHTYLMGEFYGNLVTKRDQAGLFEFDSVVQGQNIHVSVHTIFRALRIDPAHIPQPCINIYEAYWFNQRDFEIHIGFFCGTEAPIGLCHENCGVSFKHFLPNFQQLAIILRANLLPKPQGDQYFDFIDLKIMYQLVTNRLEFNMVYVIILNMFLAFQLDYMPYGLLLTVVFDLFKIPTPRVFAQRVEYCKVENLVVEKVPLKDIVPYKYGPPTPPMDSANRDYAKENEVLRAVVNELKIKNEDNLHEIKALKNELLEASSKVTDLEGKMGIEHVDKGKKPVIDLDVVDDVDFENVCAGNISVTANLPNLTDFNADLGFVAAGPVV</sequence>
<proteinExistence type="predicted"/>
<dbReference type="AlphaFoldDB" id="A0A161YFE4"/>
<feature type="compositionally biased region" description="Polar residues" evidence="2">
    <location>
        <begin position="8"/>
        <end position="19"/>
    </location>
</feature>
<comment type="caution">
    <text evidence="3">The sequence shown here is derived from an EMBL/GenBank/DDBJ whole genome shotgun (WGS) entry which is preliminary data.</text>
</comment>
<reference evidence="3" key="1">
    <citation type="journal article" date="2016" name="Nat. Genet.">
        <title>A high-quality carrot genome assembly provides new insights into carotenoid accumulation and asterid genome evolution.</title>
        <authorList>
            <person name="Iorizzo M."/>
            <person name="Ellison S."/>
            <person name="Senalik D."/>
            <person name="Zeng P."/>
            <person name="Satapoomin P."/>
            <person name="Huang J."/>
            <person name="Bowman M."/>
            <person name="Iovene M."/>
            <person name="Sanseverino W."/>
            <person name="Cavagnaro P."/>
            <person name="Yildiz M."/>
            <person name="Macko-Podgorni A."/>
            <person name="Moranska E."/>
            <person name="Grzebelus E."/>
            <person name="Grzebelus D."/>
            <person name="Ashrafi H."/>
            <person name="Zheng Z."/>
            <person name="Cheng S."/>
            <person name="Spooner D."/>
            <person name="Van Deynze A."/>
            <person name="Simon P."/>
        </authorList>
    </citation>
    <scope>NUCLEOTIDE SEQUENCE [LARGE SCALE GENOMIC DNA]</scope>
    <source>
        <tissue evidence="3">Leaf</tissue>
    </source>
</reference>